<dbReference type="Gene3D" id="2.130.10.10">
    <property type="entry name" value="YVTN repeat-like/Quinoprotein amine dehydrogenase"/>
    <property type="match status" value="1"/>
</dbReference>
<dbReference type="KEGG" id="cann:107841823"/>
<dbReference type="SMART" id="SM00225">
    <property type="entry name" value="BTB"/>
    <property type="match status" value="1"/>
</dbReference>
<comment type="caution">
    <text evidence="3">The sequence shown here is derived from an EMBL/GenBank/DDBJ whole genome shotgun (WGS) entry which is preliminary data.</text>
</comment>
<dbReference type="PANTHER" id="PTHR14499:SF118">
    <property type="entry name" value="POTASSIUM CHANNEL TETRAMERISATION-TYPE BTB DOMAIN-CONTAINING PROTEIN"/>
    <property type="match status" value="1"/>
</dbReference>
<dbReference type="InterPro" id="IPR003131">
    <property type="entry name" value="T1-type_BTB"/>
</dbReference>
<name>A0A1U8E1K7_CAPAN</name>
<dbReference type="PROSITE" id="PS50097">
    <property type="entry name" value="BTB"/>
    <property type="match status" value="1"/>
</dbReference>
<reference evidence="3 4" key="1">
    <citation type="journal article" date="2014" name="Nat. Genet.">
        <title>Genome sequence of the hot pepper provides insights into the evolution of pungency in Capsicum species.</title>
        <authorList>
            <person name="Kim S."/>
            <person name="Park M."/>
            <person name="Yeom S.I."/>
            <person name="Kim Y.M."/>
            <person name="Lee J.M."/>
            <person name="Lee H.A."/>
            <person name="Seo E."/>
            <person name="Choi J."/>
            <person name="Cheong K."/>
            <person name="Kim K.T."/>
            <person name="Jung K."/>
            <person name="Lee G.W."/>
            <person name="Oh S.K."/>
            <person name="Bae C."/>
            <person name="Kim S.B."/>
            <person name="Lee H.Y."/>
            <person name="Kim S.Y."/>
            <person name="Kim M.S."/>
            <person name="Kang B.C."/>
            <person name="Jo Y.D."/>
            <person name="Yang H.B."/>
            <person name="Jeong H.J."/>
            <person name="Kang W.H."/>
            <person name="Kwon J.K."/>
            <person name="Shin C."/>
            <person name="Lim J.Y."/>
            <person name="Park J.H."/>
            <person name="Huh J.H."/>
            <person name="Kim J.S."/>
            <person name="Kim B.D."/>
            <person name="Cohen O."/>
            <person name="Paran I."/>
            <person name="Suh M.C."/>
            <person name="Lee S.B."/>
            <person name="Kim Y.K."/>
            <person name="Shin Y."/>
            <person name="Noh S.J."/>
            <person name="Park J."/>
            <person name="Seo Y.S."/>
            <person name="Kwon S.Y."/>
            <person name="Kim H.A."/>
            <person name="Park J.M."/>
            <person name="Kim H.J."/>
            <person name="Choi S.B."/>
            <person name="Bosland P.W."/>
            <person name="Reeves G."/>
            <person name="Jo S.H."/>
            <person name="Lee B.W."/>
            <person name="Cho H.T."/>
            <person name="Choi H.S."/>
            <person name="Lee M.S."/>
            <person name="Yu Y."/>
            <person name="Do Choi Y."/>
            <person name="Park B.S."/>
            <person name="van Deynze A."/>
            <person name="Ashrafi H."/>
            <person name="Hill T."/>
            <person name="Kim W.T."/>
            <person name="Pai H.S."/>
            <person name="Ahn H.K."/>
            <person name="Yeam I."/>
            <person name="Giovannoni J.J."/>
            <person name="Rose J.K."/>
            <person name="Sorensen I."/>
            <person name="Lee S.J."/>
            <person name="Kim R.W."/>
            <person name="Choi I.Y."/>
            <person name="Choi B.S."/>
            <person name="Lim J.S."/>
            <person name="Lee Y.H."/>
            <person name="Choi D."/>
        </authorList>
    </citation>
    <scope>NUCLEOTIDE SEQUENCE [LARGE SCALE GENOMIC DNA]</scope>
    <source>
        <strain evidence="4">cv. CM334</strain>
    </source>
</reference>
<dbReference type="SMR" id="A0A1U8E1K7"/>
<protein>
    <recommendedName>
        <fullName evidence="2">BTB domain-containing protein</fullName>
    </recommendedName>
</protein>
<dbReference type="PANTHER" id="PTHR14499">
    <property type="entry name" value="POTASSIUM CHANNEL TETRAMERIZATION DOMAIN-CONTAINING"/>
    <property type="match status" value="1"/>
</dbReference>
<dbReference type="SUPFAM" id="SSF54695">
    <property type="entry name" value="POZ domain"/>
    <property type="match status" value="1"/>
</dbReference>
<dbReference type="InterPro" id="IPR057441">
    <property type="entry name" value="Beta_prop_At2g24240"/>
</dbReference>
<dbReference type="InterPro" id="IPR015943">
    <property type="entry name" value="WD40/YVTN_repeat-like_dom_sf"/>
</dbReference>
<dbReference type="AlphaFoldDB" id="A0A1U8E1K7"/>
<evidence type="ECO:0000256" key="1">
    <source>
        <dbReference type="ARBA" id="ARBA00004906"/>
    </source>
</evidence>
<evidence type="ECO:0000259" key="2">
    <source>
        <dbReference type="PROSITE" id="PS50097"/>
    </source>
</evidence>
<dbReference type="Gramene" id="PHT73731">
    <property type="protein sequence ID" value="PHT73731"/>
    <property type="gene ID" value="T459_24516"/>
</dbReference>
<organism evidence="3 4">
    <name type="scientific">Capsicum annuum</name>
    <name type="common">Capsicum pepper</name>
    <dbReference type="NCBI Taxonomy" id="4072"/>
    <lineage>
        <taxon>Eukaryota</taxon>
        <taxon>Viridiplantae</taxon>
        <taxon>Streptophyta</taxon>
        <taxon>Embryophyta</taxon>
        <taxon>Tracheophyta</taxon>
        <taxon>Spermatophyta</taxon>
        <taxon>Magnoliopsida</taxon>
        <taxon>eudicotyledons</taxon>
        <taxon>Gunneridae</taxon>
        <taxon>Pentapetalae</taxon>
        <taxon>asterids</taxon>
        <taxon>lamiids</taxon>
        <taxon>Solanales</taxon>
        <taxon>Solanaceae</taxon>
        <taxon>Solanoideae</taxon>
        <taxon>Capsiceae</taxon>
        <taxon>Capsicum</taxon>
    </lineage>
</organism>
<reference evidence="3 4" key="2">
    <citation type="journal article" date="2017" name="Genome Biol.">
        <title>New reference genome sequences of hot pepper reveal the massive evolution of plant disease-resistance genes by retroduplication.</title>
        <authorList>
            <person name="Kim S."/>
            <person name="Park J."/>
            <person name="Yeom S.I."/>
            <person name="Kim Y.M."/>
            <person name="Seo E."/>
            <person name="Kim K.T."/>
            <person name="Kim M.S."/>
            <person name="Lee J.M."/>
            <person name="Cheong K."/>
            <person name="Shin H.S."/>
            <person name="Kim S.B."/>
            <person name="Han K."/>
            <person name="Lee J."/>
            <person name="Park M."/>
            <person name="Lee H.A."/>
            <person name="Lee H.Y."/>
            <person name="Lee Y."/>
            <person name="Oh S."/>
            <person name="Lee J.H."/>
            <person name="Choi E."/>
            <person name="Choi E."/>
            <person name="Lee S.E."/>
            <person name="Jeon J."/>
            <person name="Kim H."/>
            <person name="Choi G."/>
            <person name="Song H."/>
            <person name="Lee J."/>
            <person name="Lee S.C."/>
            <person name="Kwon J.K."/>
            <person name="Lee H.Y."/>
            <person name="Koo N."/>
            <person name="Hong Y."/>
            <person name="Kim R.W."/>
            <person name="Kang W.H."/>
            <person name="Huh J.H."/>
            <person name="Kang B.C."/>
            <person name="Yang T.J."/>
            <person name="Lee Y.H."/>
            <person name="Bennetzen J.L."/>
            <person name="Choi D."/>
        </authorList>
    </citation>
    <scope>NUCLEOTIDE SEQUENCE [LARGE SCALE GENOMIC DNA]</scope>
    <source>
        <strain evidence="4">cv. CM334</strain>
    </source>
</reference>
<dbReference type="Proteomes" id="UP000222542">
    <property type="component" value="Unassembled WGS sequence"/>
</dbReference>
<keyword evidence="4" id="KW-1185">Reference proteome</keyword>
<dbReference type="Pfam" id="PF02214">
    <property type="entry name" value="BTB_2"/>
    <property type="match status" value="1"/>
</dbReference>
<comment type="pathway">
    <text evidence="1">Protein modification; protein ubiquitination.</text>
</comment>
<proteinExistence type="predicted"/>
<dbReference type="SUPFAM" id="SSF63829">
    <property type="entry name" value="Calcium-dependent phosphotriesterase"/>
    <property type="match status" value="1"/>
</dbReference>
<evidence type="ECO:0000313" key="3">
    <source>
        <dbReference type="EMBL" id="PHT73731.1"/>
    </source>
</evidence>
<dbReference type="OMA" id="QEPWTYC"/>
<dbReference type="InterPro" id="IPR000210">
    <property type="entry name" value="BTB/POZ_dom"/>
</dbReference>
<dbReference type="STRING" id="4072.A0A1U8E1K7"/>
<dbReference type="CDD" id="cd18316">
    <property type="entry name" value="BTB_POZ_KCTD-like"/>
    <property type="match status" value="1"/>
</dbReference>
<dbReference type="Gene3D" id="3.30.710.10">
    <property type="entry name" value="Potassium Channel Kv1.1, Chain A"/>
    <property type="match status" value="1"/>
</dbReference>
<accession>A0A1U8E1K7</accession>
<dbReference type="InterPro" id="IPR011333">
    <property type="entry name" value="SKP1/BTB/POZ_sf"/>
</dbReference>
<dbReference type="Pfam" id="PF25279">
    <property type="entry name" value="Beta_prop_At2g24240"/>
    <property type="match status" value="1"/>
</dbReference>
<dbReference type="EMBL" id="AYRZ02000009">
    <property type="protein sequence ID" value="PHT73731.1"/>
    <property type="molecule type" value="Genomic_DNA"/>
</dbReference>
<gene>
    <name evidence="3" type="ORF">T459_24516</name>
</gene>
<feature type="domain" description="BTB" evidence="2">
    <location>
        <begin position="6"/>
        <end position="77"/>
    </location>
</feature>
<evidence type="ECO:0000313" key="4">
    <source>
        <dbReference type="Proteomes" id="UP000222542"/>
    </source>
</evidence>
<dbReference type="GO" id="GO:0051260">
    <property type="term" value="P:protein homooligomerization"/>
    <property type="evidence" value="ECO:0007669"/>
    <property type="project" value="InterPro"/>
</dbReference>
<sequence>MVTPKDRVELNVGGRIFETTAATLGIAGEKSFFRAMFDENWNLHSDSAITEHFIDRDPDYFAVLLSLLRTGELYIPPKIDKRLLYREAEYYGILDQVRSAKWGSFDGNRVRLAESISDWSSEARSAKIVQASPSGGCCVAHGGVVRVYDWMLEEHPIIHTEHHNVNDVCWVDSESIVVSSDEKIASGGLGLFNASTGESKYKFQVTDELKGYKAGALSVSSNDKLFASCTDSTTRKHVIGVWDQVTGTLMNFFSCPPHPPHNAARLQWLHDINCVMVVSSSPGDEICLFDLRQNDMVWSWDVKAGEKQYCCGIIDAIAIEKSSSICVLAEQKGMGFVDLRRTDASLNWRNDLMGTDWSYRDDLVHIDEYLYVKLAFHEGQLFSSWGNRIFVYGGSDWLPTSQFERSRGGPIRDYSIDGDRLFALQDNENIVDVWETPRPPII</sequence>
<dbReference type="OrthoDB" id="1279476at2759"/>